<feature type="signal peptide" evidence="1">
    <location>
        <begin position="1"/>
        <end position="21"/>
    </location>
</feature>
<keyword evidence="3" id="KW-1185">Reference proteome</keyword>
<evidence type="ECO:0000313" key="2">
    <source>
        <dbReference type="EMBL" id="STZ27459.1"/>
    </source>
</evidence>
<dbReference type="RefSeq" id="WP_236594154.1">
    <property type="nucleotide sequence ID" value="NZ_CP068107.1"/>
</dbReference>
<accession>A0A378RM79</accession>
<dbReference type="Proteomes" id="UP000255024">
    <property type="component" value="Unassembled WGS sequence"/>
</dbReference>
<protein>
    <submittedName>
        <fullName evidence="2">Uncharacterized protein</fullName>
    </submittedName>
</protein>
<name>A0A378RM79_MYROD</name>
<dbReference type="AlphaFoldDB" id="A0A378RM79"/>
<reference evidence="2 3" key="1">
    <citation type="submission" date="2018-06" db="EMBL/GenBank/DDBJ databases">
        <authorList>
            <consortium name="Pathogen Informatics"/>
            <person name="Doyle S."/>
        </authorList>
    </citation>
    <scope>NUCLEOTIDE SEQUENCE [LARGE SCALE GENOMIC DNA]</scope>
    <source>
        <strain evidence="2 3">NCTC11179</strain>
    </source>
</reference>
<sequence length="217" mass="23813">MKMKKHGYILLFFLLSNLLFAQPKTGINTTNPQATLEVNGDLIVRDLPVVKEKEAFYAIGHDQNNKIVSLSKDITSYSTYLGFAPMAPTHREELPFTLENGYITTLEGFGIGACYGVMIKFTIYFIGTTYIGAELHGISTSRETKYDVVTLTSTASIFGTSLETLAKATGCTATSGHTLSYNAQTKKISVSFADSPTYYPNAGLFVINKIMKVKQTN</sequence>
<organism evidence="2 3">
    <name type="scientific">Myroides odoratus</name>
    <name type="common">Flavobacterium odoratum</name>
    <dbReference type="NCBI Taxonomy" id="256"/>
    <lineage>
        <taxon>Bacteria</taxon>
        <taxon>Pseudomonadati</taxon>
        <taxon>Bacteroidota</taxon>
        <taxon>Flavobacteriia</taxon>
        <taxon>Flavobacteriales</taxon>
        <taxon>Flavobacteriaceae</taxon>
        <taxon>Myroides</taxon>
    </lineage>
</organism>
<feature type="chain" id="PRO_5017052836" evidence="1">
    <location>
        <begin position="22"/>
        <end position="217"/>
    </location>
</feature>
<gene>
    <name evidence="2" type="ORF">NCTC11179_00994</name>
</gene>
<evidence type="ECO:0000256" key="1">
    <source>
        <dbReference type="SAM" id="SignalP"/>
    </source>
</evidence>
<keyword evidence="1" id="KW-0732">Signal</keyword>
<evidence type="ECO:0000313" key="3">
    <source>
        <dbReference type="Proteomes" id="UP000255024"/>
    </source>
</evidence>
<proteinExistence type="predicted"/>
<dbReference type="EMBL" id="UGQL01000001">
    <property type="protein sequence ID" value="STZ27459.1"/>
    <property type="molecule type" value="Genomic_DNA"/>
</dbReference>